<evidence type="ECO:0000256" key="10">
    <source>
        <dbReference type="SAM" id="MobiDB-lite"/>
    </source>
</evidence>
<feature type="compositionally biased region" description="Polar residues" evidence="10">
    <location>
        <begin position="170"/>
        <end position="191"/>
    </location>
</feature>
<feature type="region of interest" description="Disordered" evidence="10">
    <location>
        <begin position="294"/>
        <end position="492"/>
    </location>
</feature>
<comment type="pathway">
    <text evidence="1">Purine metabolism; 3',5'-cyclic AMP degradation; AMP from 3',5'-cyclic AMP: step 1/1.</text>
</comment>
<keyword evidence="3 8" id="KW-0479">Metal-binding</keyword>
<dbReference type="PROSITE" id="PS00126">
    <property type="entry name" value="PDEASE_I_1"/>
    <property type="match status" value="1"/>
</dbReference>
<dbReference type="GO" id="GO:0007165">
    <property type="term" value="P:signal transduction"/>
    <property type="evidence" value="ECO:0007669"/>
    <property type="project" value="InterPro"/>
</dbReference>
<dbReference type="EC" id="3.1.4.-" evidence="9"/>
<name>A0A9J7HPG0_BRAFL</name>
<dbReference type="InterPro" id="IPR003607">
    <property type="entry name" value="HD/PDEase_dom"/>
</dbReference>
<feature type="binding site" evidence="7">
    <location>
        <position position="755"/>
    </location>
    <ligand>
        <name>AMP</name>
        <dbReference type="ChEBI" id="CHEBI:456215"/>
    </ligand>
</feature>
<evidence type="ECO:0000256" key="7">
    <source>
        <dbReference type="PIRSR" id="PIRSR623088-2"/>
    </source>
</evidence>
<dbReference type="InterPro" id="IPR057304">
    <property type="entry name" value="PDE8-like_REC_N"/>
</dbReference>
<dbReference type="InterPro" id="IPR035965">
    <property type="entry name" value="PAS-like_dom_sf"/>
</dbReference>
<evidence type="ECO:0000256" key="6">
    <source>
        <dbReference type="PIRSR" id="PIRSR623088-1"/>
    </source>
</evidence>
<feature type="binding site" evidence="7">
    <location>
        <position position="889"/>
    </location>
    <ligand>
        <name>AMP</name>
        <dbReference type="ChEBI" id="CHEBI:456215"/>
    </ligand>
</feature>
<feature type="binding site" evidence="7">
    <location>
        <begin position="714"/>
        <end position="718"/>
    </location>
    <ligand>
        <name>AMP</name>
        <dbReference type="ChEBI" id="CHEBI:456215"/>
    </ligand>
</feature>
<dbReference type="PRINTS" id="PR00387">
    <property type="entry name" value="PDIESTERASE1"/>
</dbReference>
<dbReference type="GeneID" id="118405865"/>
<reference evidence="13" key="1">
    <citation type="journal article" date="2020" name="Nat. Ecol. Evol.">
        <title>Deeply conserved synteny resolves early events in vertebrate evolution.</title>
        <authorList>
            <person name="Simakov O."/>
            <person name="Marletaz F."/>
            <person name="Yue J.X."/>
            <person name="O'Connell B."/>
            <person name="Jenkins J."/>
            <person name="Brandt A."/>
            <person name="Calef R."/>
            <person name="Tung C.H."/>
            <person name="Huang T.K."/>
            <person name="Schmutz J."/>
            <person name="Satoh N."/>
            <person name="Yu J.K."/>
            <person name="Putnam N.H."/>
            <person name="Green R.E."/>
            <person name="Rokhsar D.S."/>
        </authorList>
    </citation>
    <scope>NUCLEOTIDE SEQUENCE [LARGE SCALE GENOMIC DNA]</scope>
    <source>
        <strain evidence="13">S238N-H82</strain>
    </source>
</reference>
<feature type="binding site" evidence="8">
    <location>
        <position position="754"/>
    </location>
    <ligand>
        <name>Zn(2+)</name>
        <dbReference type="ChEBI" id="CHEBI:29105"/>
        <label>1</label>
    </ligand>
</feature>
<feature type="compositionally biased region" description="Basic and acidic residues" evidence="10">
    <location>
        <begin position="295"/>
        <end position="310"/>
    </location>
</feature>
<feature type="region of interest" description="Disordered" evidence="10">
    <location>
        <begin position="170"/>
        <end position="213"/>
    </location>
</feature>
<sequence>MIYVHRPNEKEEPSILPLLNAGFNRRYTESTNLGACMNELLMLDHCEVRARNKLKACHALFTAIENVSEAIEICNQDHQLMYVNPGYERLTGFTSQEVIGKEKGLPKSDKNSPDLHDAINTQIKKGKSWEGTVYDHRKNGDSVQQHIHISPVLGHGGKITYYVTLRRSAGQTHTSGPLQDQAQVQGKQNVPTKDARRRSRVSQDYGVPKSRRDSSFDESVIGMWTRSSMIPKVDADALQALIDKVEGGPAPPGTVHRKCTKEELAGVAHYAAVAAVTERLEQFDSVGKAMVATEGDDKKAQSGDREKEAAKGGVRASSKEEKKELPEVGKTESGGSKKDGEETRRDGRKEQAEVERAESDGSKKASSDGEKKEQTEVERAESDGSKKANSDDKKKELAEVEKDGSGGSKKAASQEAVSQLAEGKEKDAVDRSSKDEKEQAVAEKAATGSEKVTSQELAGSDQLEEGKEKDVDGDKQEADSQEKDEGTEKSSLAGGSYLDVCEKVYFIVRVLIKCIEKLKTDSDLHLQSGAGGRRRDSIARIHAMTIEAPITKVINIINAAQENCPINVVQALDKVLEILRSAELYSPQLTATPKDNDPVTSDLVEGLMTSGSRRRYSSDIALSKNVLPQFVPSSPHSHLPDIPPDVQAILDKEPQWDFDIIELERVTNKRPLLYLGMKIFSRFGVCEVLNCSEVTLRLWLQLVERNYHQINAYHNSTHAADVLHATAYFLDKDRISGILDNMNKVAALLAAVSHDVDHPGRTNSFLCNAGSELAILYNDVAVLESHHSALTFQLTWRDDRCNIFKNLSRDDYRMLRQQIIDMILATEMTRHFEHLSKFANSISKMGASARVEEDRLSSHSGGVATPEHDTLRTLENRTLITRMLIKCADIANPARPLDLCVEWAKRIAEEYCQQTDEEKDRGLPVVMPVFDRASCSIPKSQISFIDYFLTDMFDAWDAFVDTPSLITHLTRNYKYWKQQAEEAERRGESVTRLEDVE</sequence>
<reference evidence="14" key="2">
    <citation type="submission" date="2025-08" db="UniProtKB">
        <authorList>
            <consortium name="RefSeq"/>
        </authorList>
    </citation>
    <scope>IDENTIFICATION</scope>
    <source>
        <strain evidence="14">S238N-H82</strain>
        <tissue evidence="14">Testes</tissue>
    </source>
</reference>
<feature type="binding site" evidence="8">
    <location>
        <position position="755"/>
    </location>
    <ligand>
        <name>Zn(2+)</name>
        <dbReference type="ChEBI" id="CHEBI:29105"/>
        <label>2</label>
    </ligand>
</feature>
<dbReference type="SUPFAM" id="SSF55785">
    <property type="entry name" value="PYP-like sensor domain (PAS domain)"/>
    <property type="match status" value="1"/>
</dbReference>
<feature type="domain" description="PDEase" evidence="12">
    <location>
        <begin position="638"/>
        <end position="983"/>
    </location>
</feature>
<dbReference type="NCBIfam" id="TIGR00229">
    <property type="entry name" value="sensory_box"/>
    <property type="match status" value="1"/>
</dbReference>
<evidence type="ECO:0000256" key="9">
    <source>
        <dbReference type="RuleBase" id="RU363067"/>
    </source>
</evidence>
<evidence type="ECO:0000256" key="1">
    <source>
        <dbReference type="ARBA" id="ARBA00004703"/>
    </source>
</evidence>
<dbReference type="SUPFAM" id="SSF109604">
    <property type="entry name" value="HD-domain/PDEase-like"/>
    <property type="match status" value="1"/>
</dbReference>
<evidence type="ECO:0000256" key="8">
    <source>
        <dbReference type="PIRSR" id="PIRSR623088-3"/>
    </source>
</evidence>
<dbReference type="PROSITE" id="PS51845">
    <property type="entry name" value="PDEASE_I_2"/>
    <property type="match status" value="1"/>
</dbReference>
<evidence type="ECO:0000256" key="5">
    <source>
        <dbReference type="ARBA" id="ARBA00023149"/>
    </source>
</evidence>
<dbReference type="GO" id="GO:0046872">
    <property type="term" value="F:metal ion binding"/>
    <property type="evidence" value="ECO:0007669"/>
    <property type="project" value="UniProtKB-KW"/>
</dbReference>
<accession>A0A9J7HPG0</accession>
<dbReference type="AlphaFoldDB" id="A0A9J7HPG0"/>
<dbReference type="InterPro" id="IPR002073">
    <property type="entry name" value="PDEase_catalytic_dom"/>
</dbReference>
<keyword evidence="4 9" id="KW-0378">Hydrolase</keyword>
<proteinExistence type="inferred from homology"/>
<feature type="binding site" evidence="8">
    <location>
        <position position="755"/>
    </location>
    <ligand>
        <name>Zn(2+)</name>
        <dbReference type="ChEBI" id="CHEBI:29105"/>
        <label>1</label>
    </ligand>
</feature>
<dbReference type="RefSeq" id="XP_035661604.1">
    <property type="nucleotide sequence ID" value="XM_035805711.1"/>
</dbReference>
<feature type="binding site" evidence="8">
    <location>
        <position position="889"/>
    </location>
    <ligand>
        <name>Zn(2+)</name>
        <dbReference type="ChEBI" id="CHEBI:29105"/>
        <label>1</label>
    </ligand>
</feature>
<dbReference type="InterPro" id="IPR023174">
    <property type="entry name" value="PDEase_CS"/>
</dbReference>
<evidence type="ECO:0000313" key="13">
    <source>
        <dbReference type="Proteomes" id="UP000001554"/>
    </source>
</evidence>
<dbReference type="InterPro" id="IPR023088">
    <property type="entry name" value="PDEase"/>
</dbReference>
<feature type="domain" description="PAS" evidence="11">
    <location>
        <begin position="63"/>
        <end position="101"/>
    </location>
</feature>
<keyword evidence="13" id="KW-1185">Reference proteome</keyword>
<dbReference type="PROSITE" id="PS50112">
    <property type="entry name" value="PAS"/>
    <property type="match status" value="1"/>
</dbReference>
<dbReference type="FunFam" id="1.10.1300.10:FF:000002">
    <property type="entry name" value="Phosphodiesterase"/>
    <property type="match status" value="1"/>
</dbReference>
<evidence type="ECO:0000313" key="14">
    <source>
        <dbReference type="RefSeq" id="XP_035661604.1"/>
    </source>
</evidence>
<feature type="compositionally biased region" description="Basic and acidic residues" evidence="10">
    <location>
        <begin position="422"/>
        <end position="441"/>
    </location>
</feature>
<feature type="binding site" evidence="8">
    <location>
        <position position="718"/>
    </location>
    <ligand>
        <name>Zn(2+)</name>
        <dbReference type="ChEBI" id="CHEBI:29105"/>
        <label>1</label>
    </ligand>
</feature>
<feature type="compositionally biased region" description="Basic and acidic residues" evidence="10">
    <location>
        <begin position="317"/>
        <end position="404"/>
    </location>
</feature>
<evidence type="ECO:0000256" key="3">
    <source>
        <dbReference type="ARBA" id="ARBA00022723"/>
    </source>
</evidence>
<protein>
    <recommendedName>
        <fullName evidence="9">Phosphodiesterase</fullName>
        <ecNumber evidence="9">3.1.4.-</ecNumber>
    </recommendedName>
</protein>
<evidence type="ECO:0000256" key="2">
    <source>
        <dbReference type="ARBA" id="ARBA00006437"/>
    </source>
</evidence>
<dbReference type="GO" id="GO:0004115">
    <property type="term" value="F:3',5'-cyclic-AMP phosphodiesterase activity"/>
    <property type="evidence" value="ECO:0007669"/>
    <property type="project" value="UniProtKB-ARBA"/>
</dbReference>
<dbReference type="Proteomes" id="UP000001554">
    <property type="component" value="Chromosome 2"/>
</dbReference>
<dbReference type="CDD" id="cd00077">
    <property type="entry name" value="HDc"/>
    <property type="match status" value="1"/>
</dbReference>
<organism evidence="13 14">
    <name type="scientific">Branchiostoma floridae</name>
    <name type="common">Florida lancelet</name>
    <name type="synonym">Amphioxus</name>
    <dbReference type="NCBI Taxonomy" id="7739"/>
    <lineage>
        <taxon>Eukaryota</taxon>
        <taxon>Metazoa</taxon>
        <taxon>Chordata</taxon>
        <taxon>Cephalochordata</taxon>
        <taxon>Leptocardii</taxon>
        <taxon>Amphioxiformes</taxon>
        <taxon>Branchiostomatidae</taxon>
        <taxon>Branchiostoma</taxon>
    </lineage>
</organism>
<dbReference type="Gene3D" id="3.30.450.20">
    <property type="entry name" value="PAS domain"/>
    <property type="match status" value="1"/>
</dbReference>
<evidence type="ECO:0000259" key="11">
    <source>
        <dbReference type="PROSITE" id="PS50112"/>
    </source>
</evidence>
<dbReference type="Pfam" id="PF23198">
    <property type="entry name" value="PDE8A_N"/>
    <property type="match status" value="1"/>
</dbReference>
<evidence type="ECO:0000259" key="12">
    <source>
        <dbReference type="PROSITE" id="PS51845"/>
    </source>
</evidence>
<dbReference type="InterPro" id="IPR000014">
    <property type="entry name" value="PAS"/>
</dbReference>
<comment type="cofactor">
    <cofactor evidence="9">
        <name>a divalent metal cation</name>
        <dbReference type="ChEBI" id="CHEBI:60240"/>
    </cofactor>
    <text evidence="9">Binds 2 divalent metal cations per subunit. Site 1 may preferentially bind zinc ions, while site 2 has a preference for magnesium and/or manganese ions.</text>
</comment>
<evidence type="ECO:0000256" key="4">
    <source>
        <dbReference type="ARBA" id="ARBA00022801"/>
    </source>
</evidence>
<dbReference type="PANTHER" id="PTHR11347">
    <property type="entry name" value="CYCLIC NUCLEOTIDE PHOSPHODIESTERASE"/>
    <property type="match status" value="1"/>
</dbReference>
<dbReference type="SMART" id="SM00471">
    <property type="entry name" value="HDc"/>
    <property type="match status" value="1"/>
</dbReference>
<gene>
    <name evidence="14" type="primary">LOC118405865</name>
</gene>
<comment type="similarity">
    <text evidence="2">Belongs to the cyclic nucleotide phosphodiesterase family. PDE8 subfamily.</text>
</comment>
<dbReference type="CDD" id="cd00130">
    <property type="entry name" value="PAS"/>
    <property type="match status" value="1"/>
</dbReference>
<dbReference type="Gene3D" id="1.10.1300.10">
    <property type="entry name" value="3'5'-cyclic nucleotide phosphodiesterase, catalytic domain"/>
    <property type="match status" value="1"/>
</dbReference>
<keyword evidence="5" id="KW-0114">cAMP</keyword>
<dbReference type="Pfam" id="PF13426">
    <property type="entry name" value="PAS_9"/>
    <property type="match status" value="1"/>
</dbReference>
<feature type="compositionally biased region" description="Basic and acidic residues" evidence="10">
    <location>
        <begin position="464"/>
        <end position="488"/>
    </location>
</feature>
<dbReference type="Pfam" id="PF00233">
    <property type="entry name" value="PDEase_I"/>
    <property type="match status" value="1"/>
</dbReference>
<dbReference type="InterPro" id="IPR036971">
    <property type="entry name" value="PDEase_catalytic_dom_sf"/>
</dbReference>
<feature type="binding site" evidence="7">
    <location>
        <position position="941"/>
    </location>
    <ligand>
        <name>AMP</name>
        <dbReference type="ChEBI" id="CHEBI:456215"/>
    </ligand>
</feature>
<feature type="active site" description="Proton donor" evidence="6">
    <location>
        <position position="714"/>
    </location>
</feature>